<dbReference type="Pfam" id="PF14452">
    <property type="entry name" value="Multi_ubiq"/>
    <property type="match status" value="1"/>
</dbReference>
<name>A0AAC9NSU0_9ALTE</name>
<organism evidence="2 3">
    <name type="scientific">Alteromonas mediterranea</name>
    <dbReference type="NCBI Taxonomy" id="314275"/>
    <lineage>
        <taxon>Bacteria</taxon>
        <taxon>Pseudomonadati</taxon>
        <taxon>Pseudomonadota</taxon>
        <taxon>Gammaproteobacteria</taxon>
        <taxon>Alteromonadales</taxon>
        <taxon>Alteromonadaceae</taxon>
        <taxon>Alteromonas/Salinimonas group</taxon>
        <taxon>Alteromonas</taxon>
    </lineage>
</organism>
<dbReference type="Proteomes" id="UP000182101">
    <property type="component" value="Chromosome"/>
</dbReference>
<evidence type="ECO:0000313" key="2">
    <source>
        <dbReference type="EMBL" id="APD91024.1"/>
    </source>
</evidence>
<evidence type="ECO:0000313" key="3">
    <source>
        <dbReference type="Proteomes" id="UP000182101"/>
    </source>
</evidence>
<dbReference type="InterPro" id="IPR027802">
    <property type="entry name" value="Multi-ubiquitin_dom"/>
</dbReference>
<feature type="domain" description="Multi-ubiquitin" evidence="1">
    <location>
        <begin position="17"/>
        <end position="88"/>
    </location>
</feature>
<reference evidence="2 3" key="1">
    <citation type="submission" date="2016-11" db="EMBL/GenBank/DDBJ databases">
        <title>Networking in microbes: conjugative elements and plasmids in the genus Alteromonas.</title>
        <authorList>
            <person name="Lopez-Perez M."/>
            <person name="Ramon-Marco N."/>
            <person name="Rodriguez-Valera F."/>
        </authorList>
    </citation>
    <scope>NUCLEOTIDE SEQUENCE [LARGE SCALE GENOMIC DNA]</scope>
    <source>
        <strain evidence="2 3">CP48</strain>
    </source>
</reference>
<dbReference type="RefSeq" id="WP_012519785.1">
    <property type="nucleotide sequence ID" value="NZ_CAKMLI010000060.1"/>
</dbReference>
<protein>
    <recommendedName>
        <fullName evidence="1">Multi-ubiquitin domain-containing protein</fullName>
    </recommendedName>
</protein>
<evidence type="ECO:0000259" key="1">
    <source>
        <dbReference type="Pfam" id="PF14452"/>
    </source>
</evidence>
<accession>A0AAC9NSU0</accession>
<sequence length="91" mass="10385">MQPSIQQDHSKKKDKIFEIIVNGRMKSVEDKFLTFVEIVKLAFGEFKECQNQIYTMTFKRGVGKKEGSLVLGDKVRIKDGVIFNVTATNKS</sequence>
<gene>
    <name evidence="2" type="ORF">BM524_15145</name>
</gene>
<dbReference type="AlphaFoldDB" id="A0AAC9NSU0"/>
<dbReference type="EMBL" id="CP018024">
    <property type="protein sequence ID" value="APD91024.1"/>
    <property type="molecule type" value="Genomic_DNA"/>
</dbReference>
<proteinExistence type="predicted"/>